<evidence type="ECO:0000256" key="8">
    <source>
        <dbReference type="SAM" id="Phobius"/>
    </source>
</evidence>
<dbReference type="PANTHER" id="PTHR10783">
    <property type="entry name" value="XENOTROPIC AND POLYTROPIC RETROVIRUS RECEPTOR 1-RELATED"/>
    <property type="match status" value="1"/>
</dbReference>
<organism evidence="12">
    <name type="scientific">Schistocephalus solidus</name>
    <name type="common">Tapeworm</name>
    <dbReference type="NCBI Taxonomy" id="70667"/>
    <lineage>
        <taxon>Eukaryota</taxon>
        <taxon>Metazoa</taxon>
        <taxon>Spiralia</taxon>
        <taxon>Lophotrochozoa</taxon>
        <taxon>Platyhelminthes</taxon>
        <taxon>Cestoda</taxon>
        <taxon>Eucestoda</taxon>
        <taxon>Diphyllobothriidea</taxon>
        <taxon>Diphyllobothriidae</taxon>
        <taxon>Schistocephalus</taxon>
    </lineage>
</organism>
<keyword evidence="6" id="KW-0175">Coiled coil</keyword>
<name>A0A183SPM8_SCHSO</name>
<evidence type="ECO:0000256" key="5">
    <source>
        <dbReference type="ARBA" id="ARBA00023136"/>
    </source>
</evidence>
<keyword evidence="4 8" id="KW-1133">Transmembrane helix</keyword>
<dbReference type="Proteomes" id="UP000275846">
    <property type="component" value="Unassembled WGS sequence"/>
</dbReference>
<sequence length="523" mass="60279">MRFSVHLTTHITPEWQKQYINYQALKGDLYAALQDLGNLPVVDATTIHAHFNECDNEFFAMCSVELDKINNFFEEKLNEAKRKFAALKRELERCLTDHGQSGRVPVLKFMSSASQQPSNSVDHRRRSRPSLSFEFGSGASKSQISLQGGRINDMKTLLRRRNTILQKTAIKSLKDQLGEEPSQPLRSLHNLKLAYSEYYLSLVLLQNYQTLNGTGFRKLLKKHDKLFQRSNGIQWHKEMVEKSPFYVDNTVDDLITAIETIYTEDLEKGDRRKAMRRLRVPPLAYTFGLLLANLWGGFLILYIYSAHIGVPQFAPPFVLVVVMFAYVLSPLPVLHYRARRWFLKIFLYSFAFFFPDLAFFLCFYGSYIDWPSMSVKQSLRNVTITPPGKSPYFAPKTTCDGPLFGISPFLRCIPAWFRFAQCLRRYEDLVVKEPWPHIYNAAKYFSFFFVPLFSTWAELNPSKSFLINLCTFSSATLRACGRGCSPPEPSRWAFTRCRLPAGHQIESLAEVIGRRSQVPNHTI</sequence>
<dbReference type="InterPro" id="IPR004342">
    <property type="entry name" value="EXS_C"/>
</dbReference>
<evidence type="ECO:0000256" key="2">
    <source>
        <dbReference type="ARBA" id="ARBA00009665"/>
    </source>
</evidence>
<feature type="compositionally biased region" description="Polar residues" evidence="7">
    <location>
        <begin position="111"/>
        <end position="120"/>
    </location>
</feature>
<feature type="coiled-coil region" evidence="6">
    <location>
        <begin position="70"/>
        <end position="97"/>
    </location>
</feature>
<dbReference type="OrthoDB" id="9970435at2759"/>
<accession>A0A183SPM8</accession>
<comment type="subcellular location">
    <subcellularLocation>
        <location evidence="1">Membrane</location>
        <topology evidence="1">Multi-pass membrane protein</topology>
    </subcellularLocation>
</comment>
<keyword evidence="5 8" id="KW-0472">Membrane</keyword>
<evidence type="ECO:0000256" key="3">
    <source>
        <dbReference type="ARBA" id="ARBA00022692"/>
    </source>
</evidence>
<dbReference type="Pfam" id="PF03124">
    <property type="entry name" value="EXS"/>
    <property type="match status" value="1"/>
</dbReference>
<dbReference type="AlphaFoldDB" id="A0A183SPM8"/>
<dbReference type="GO" id="GO:0005737">
    <property type="term" value="C:cytoplasm"/>
    <property type="evidence" value="ECO:0007669"/>
    <property type="project" value="TreeGrafter"/>
</dbReference>
<keyword evidence="11" id="KW-1185">Reference proteome</keyword>
<dbReference type="PANTHER" id="PTHR10783:SF103">
    <property type="entry name" value="SOLUTE CARRIER FAMILY 53 MEMBER 1"/>
    <property type="match status" value="1"/>
</dbReference>
<evidence type="ECO:0000256" key="1">
    <source>
        <dbReference type="ARBA" id="ARBA00004141"/>
    </source>
</evidence>
<evidence type="ECO:0000256" key="4">
    <source>
        <dbReference type="ARBA" id="ARBA00022989"/>
    </source>
</evidence>
<proteinExistence type="inferred from homology"/>
<dbReference type="WBParaSite" id="SSLN_0000637301-mRNA-1">
    <property type="protein sequence ID" value="SSLN_0000637301-mRNA-1"/>
    <property type="gene ID" value="SSLN_0000637301"/>
</dbReference>
<keyword evidence="3 8" id="KW-0812">Transmembrane</keyword>
<evidence type="ECO:0000313" key="11">
    <source>
        <dbReference type="Proteomes" id="UP000275846"/>
    </source>
</evidence>
<dbReference type="GO" id="GO:0016020">
    <property type="term" value="C:membrane"/>
    <property type="evidence" value="ECO:0007669"/>
    <property type="project" value="UniProtKB-SubCell"/>
</dbReference>
<dbReference type="InterPro" id="IPR004331">
    <property type="entry name" value="SPX_dom"/>
</dbReference>
<reference evidence="12" key="1">
    <citation type="submission" date="2016-06" db="UniProtKB">
        <authorList>
            <consortium name="WormBaseParasite"/>
        </authorList>
    </citation>
    <scope>IDENTIFICATION</scope>
</reference>
<dbReference type="EMBL" id="UYSU01033574">
    <property type="protein sequence ID" value="VDL92561.1"/>
    <property type="molecule type" value="Genomic_DNA"/>
</dbReference>
<dbReference type="Pfam" id="PF03105">
    <property type="entry name" value="SPX"/>
    <property type="match status" value="2"/>
</dbReference>
<reference evidence="10 11" key="2">
    <citation type="submission" date="2018-11" db="EMBL/GenBank/DDBJ databases">
        <authorList>
            <consortium name="Pathogen Informatics"/>
        </authorList>
    </citation>
    <scope>NUCLEOTIDE SEQUENCE [LARGE SCALE GENOMIC DNA]</scope>
    <source>
        <strain evidence="10 11">NST_G2</strain>
    </source>
</reference>
<evidence type="ECO:0000256" key="6">
    <source>
        <dbReference type="SAM" id="Coils"/>
    </source>
</evidence>
<evidence type="ECO:0000259" key="9">
    <source>
        <dbReference type="PROSITE" id="PS51382"/>
    </source>
</evidence>
<feature type="transmembrane region" description="Helical" evidence="8">
    <location>
        <begin position="282"/>
        <end position="304"/>
    </location>
</feature>
<evidence type="ECO:0000313" key="10">
    <source>
        <dbReference type="EMBL" id="VDL92561.1"/>
    </source>
</evidence>
<protein>
    <submittedName>
        <fullName evidence="12">SPX domain-containing protein</fullName>
    </submittedName>
</protein>
<feature type="region of interest" description="Disordered" evidence="7">
    <location>
        <begin position="111"/>
        <end position="132"/>
    </location>
</feature>
<feature type="transmembrane region" description="Helical" evidence="8">
    <location>
        <begin position="346"/>
        <end position="367"/>
    </location>
</feature>
<dbReference type="STRING" id="70667.A0A183SPM8"/>
<gene>
    <name evidence="10" type="ORF">SSLN_LOCUS6176</name>
</gene>
<feature type="domain" description="SPX" evidence="9">
    <location>
        <begin position="1"/>
        <end position="237"/>
    </location>
</feature>
<evidence type="ECO:0000313" key="12">
    <source>
        <dbReference type="WBParaSite" id="SSLN_0000637301-mRNA-1"/>
    </source>
</evidence>
<dbReference type="CDD" id="cd14477">
    <property type="entry name" value="SPX_XPR1_like"/>
    <property type="match status" value="1"/>
</dbReference>
<comment type="similarity">
    <text evidence="2">Belongs to the SYG1 (TC 2.A.94) family.</text>
</comment>
<dbReference type="PROSITE" id="PS51382">
    <property type="entry name" value="SPX"/>
    <property type="match status" value="1"/>
</dbReference>
<evidence type="ECO:0000256" key="7">
    <source>
        <dbReference type="SAM" id="MobiDB-lite"/>
    </source>
</evidence>
<feature type="transmembrane region" description="Helical" evidence="8">
    <location>
        <begin position="316"/>
        <end position="334"/>
    </location>
</feature>